<evidence type="ECO:0000313" key="3">
    <source>
        <dbReference type="EMBL" id="MCZ2221498.1"/>
    </source>
</evidence>
<gene>
    <name evidence="3" type="ORF">NUW87_08955</name>
</gene>
<evidence type="ECO:0000259" key="2">
    <source>
        <dbReference type="Pfam" id="PF08924"/>
    </source>
</evidence>
<dbReference type="InterPro" id="IPR015020">
    <property type="entry name" value="Rv2525c-like_Glyco_Hydro-like"/>
</dbReference>
<feature type="signal peptide" evidence="1">
    <location>
        <begin position="1"/>
        <end position="28"/>
    </location>
</feature>
<dbReference type="PROSITE" id="PS51318">
    <property type="entry name" value="TAT"/>
    <property type="match status" value="1"/>
</dbReference>
<reference evidence="3" key="1">
    <citation type="submission" date="2022-08" db="EMBL/GenBank/DDBJ databases">
        <title>Corynebacterium sp. nov., isolated from clinical breast specimens.</title>
        <authorList>
            <person name="Zhang T."/>
        </authorList>
    </citation>
    <scope>NUCLEOTIDE SEQUENCE</scope>
    <source>
        <strain evidence="3">CCUG 57942</strain>
    </source>
</reference>
<dbReference type="InterPro" id="IPR017853">
    <property type="entry name" value="GH"/>
</dbReference>
<evidence type="ECO:0000256" key="1">
    <source>
        <dbReference type="SAM" id="SignalP"/>
    </source>
</evidence>
<accession>A0A9Q4NS28</accession>
<dbReference type="AlphaFoldDB" id="A0A9Q4NS28"/>
<comment type="caution">
    <text evidence="3">The sequence shown here is derived from an EMBL/GenBank/DDBJ whole genome shotgun (WGS) entry which is preliminary data.</text>
</comment>
<protein>
    <submittedName>
        <fullName evidence="3">DUF1906 domain-containing protein</fullName>
    </submittedName>
</protein>
<sequence>MTHVTTFNRRTFLKSAGAAAAATTAAVAGITAPAARAQQRRVLGTVVDYSAGVPQASAVKAAGHMGAVRYVSDRRPGAEWMRGKPVTAAETRDYKANGLAVASVYQFGRAETADWKRGALGAAAHAPKAMALHTAAGGPTGRPIYVTIDDNPTLEQFNNQINPYLTAMGAAFSAAGYQLGVYGNYYTIAWCLEDGIGSYFWQHDWGSRGKVHPRANLHQVAGQQATIQGVQVDINHVYASDWGQWTPGQPSPLTNLTPGDWSALLQGSSQLSSSWMR</sequence>
<dbReference type="Proteomes" id="UP001071110">
    <property type="component" value="Unassembled WGS sequence"/>
</dbReference>
<dbReference type="SUPFAM" id="SSF51445">
    <property type="entry name" value="(Trans)glycosidases"/>
    <property type="match status" value="1"/>
</dbReference>
<dbReference type="EMBL" id="JANRML010000012">
    <property type="protein sequence ID" value="MCZ2221498.1"/>
    <property type="molecule type" value="Genomic_DNA"/>
</dbReference>
<keyword evidence="4" id="KW-1185">Reference proteome</keyword>
<keyword evidence="1" id="KW-0732">Signal</keyword>
<dbReference type="Pfam" id="PF08924">
    <property type="entry name" value="Rv2525c_GlyHyd-like"/>
    <property type="match status" value="1"/>
</dbReference>
<name>A0A9Q4NS28_9CORY</name>
<feature type="chain" id="PRO_5040442877" evidence="1">
    <location>
        <begin position="29"/>
        <end position="277"/>
    </location>
</feature>
<dbReference type="Pfam" id="PF10518">
    <property type="entry name" value="TAT_signal"/>
    <property type="match status" value="1"/>
</dbReference>
<dbReference type="InterPro" id="IPR019546">
    <property type="entry name" value="TAT_signal_bac_arc"/>
</dbReference>
<organism evidence="3 4">
    <name type="scientific">Corynebacterium pilbarense</name>
    <dbReference type="NCBI Taxonomy" id="1288393"/>
    <lineage>
        <taxon>Bacteria</taxon>
        <taxon>Bacillati</taxon>
        <taxon>Actinomycetota</taxon>
        <taxon>Actinomycetes</taxon>
        <taxon>Mycobacteriales</taxon>
        <taxon>Corynebacteriaceae</taxon>
        <taxon>Corynebacterium</taxon>
    </lineage>
</organism>
<feature type="domain" description="Rv2525c-like glycoside hydrolase-like" evidence="2">
    <location>
        <begin position="58"/>
        <end position="236"/>
    </location>
</feature>
<dbReference type="InterPro" id="IPR006311">
    <property type="entry name" value="TAT_signal"/>
</dbReference>
<proteinExistence type="predicted"/>
<evidence type="ECO:0000313" key="4">
    <source>
        <dbReference type="Proteomes" id="UP001071110"/>
    </source>
</evidence>
<dbReference type="Gene3D" id="3.20.20.80">
    <property type="entry name" value="Glycosidases"/>
    <property type="match status" value="1"/>
</dbReference>